<comment type="caution">
    <text evidence="11">The sequence shown here is derived from an EMBL/GenBank/DDBJ whole genome shotgun (WGS) entry which is preliminary data.</text>
</comment>
<evidence type="ECO:0000256" key="2">
    <source>
        <dbReference type="ARBA" id="ARBA00022490"/>
    </source>
</evidence>
<dbReference type="Pfam" id="PF00400">
    <property type="entry name" value="WD40"/>
    <property type="match status" value="2"/>
</dbReference>
<gene>
    <name evidence="11" type="ORF">BCR36DRAFT_581747</name>
</gene>
<evidence type="ECO:0000256" key="7">
    <source>
        <dbReference type="ARBA" id="ARBA00023273"/>
    </source>
</evidence>
<dbReference type="Proteomes" id="UP000193719">
    <property type="component" value="Unassembled WGS sequence"/>
</dbReference>
<dbReference type="PANTHER" id="PTHR14885">
    <property type="entry name" value="CILIA- AND FLAGELLA-ASSOCIATED PROTEIN 43-RELATED"/>
    <property type="match status" value="1"/>
</dbReference>
<feature type="compositionally biased region" description="Polar residues" evidence="10">
    <location>
        <begin position="891"/>
        <end position="901"/>
    </location>
</feature>
<keyword evidence="12" id="KW-1185">Reference proteome</keyword>
<feature type="repeat" description="WD" evidence="8">
    <location>
        <begin position="437"/>
        <end position="478"/>
    </location>
</feature>
<name>A0A1Y1VGA1_9FUNG</name>
<reference evidence="11 12" key="1">
    <citation type="submission" date="2016-08" db="EMBL/GenBank/DDBJ databases">
        <title>Genomes of anaerobic fungi encode conserved fungal cellulosomes for biomass hydrolysis.</title>
        <authorList>
            <consortium name="DOE Joint Genome Institute"/>
            <person name="Haitjema C.H."/>
            <person name="Gilmore S.P."/>
            <person name="Henske J.K."/>
            <person name="Solomon K.V."/>
            <person name="De Groot R."/>
            <person name="Kuo A."/>
            <person name="Mondo S.J."/>
            <person name="Salamov A.A."/>
            <person name="Labutti K."/>
            <person name="Zhao Z."/>
            <person name="Chiniquy J."/>
            <person name="Barry K."/>
            <person name="Brewer H.M."/>
            <person name="Purvine S.O."/>
            <person name="Wright A.T."/>
            <person name="Boxma B."/>
            <person name="Van Alen T."/>
            <person name="Hackstein J.H."/>
            <person name="Baker S.E."/>
            <person name="Grigoriev I.V."/>
            <person name="O'Malley M.A."/>
        </authorList>
    </citation>
    <scope>NUCLEOTIDE SEQUENCE [LARGE SCALE GENOMIC DNA]</scope>
    <source>
        <strain evidence="12">finn</strain>
    </source>
</reference>
<sequence length="2287" mass="265512">MSVNINVEEDIFNKSAEDSNINENENVTEAIIEEEEVTDKEGNDEEDDENKRAERNIEKEDGGVKEKTFKNIYYDIKELKPKMEFKQVAENLSEIVYIFGFESEKLNNLYFLNDTSVITAIGNYVNIIDINTLEHKYIPGIKNGGIGAIAVHPSLKFFAIAEKVENDPFIYIYEYPSCLLYRILRNGSVKGYSAICFNNEGSRLASVGSDPDYTLTIWDWQLENVILRSKAFSQDVYKVEFLKENDQILTTSGMGHIKFWNISNTFTGLKLQGYLGKFGIVELSDISTFLHLSDGKVLSSSETGYLLLWEGGLIKCVISRPGGKPCHSGKIYVLLTEEGEIYSSGEDGFVRIWDLENIDNADVSFDSNQSGNKKQVNTYQVQIPMFEIDPLDEINLGKNVRVNNIIKVAGTNEFLVQDGSGSLFKLDIRSRSMFNIMRFHSREVVDIVTNPINHTMTSLGNDGSIKLYDYLKRKIISSASYSGSGTVLRMVPKTLDPKCNTYIAGYNDGVIKIIKYAQNEDDNQKKFIITHISKPHAYSVTSLEISPDGRYLVTTAIDRTLFLYQIELNQEYVQEIETTTNIKGRYSIINSGNFVFSSKTVDLIPIGYIDLHLNVINMSWSPDYHRNREIVDNFVNFDNVDDKSEKELRDEKFWEYNDLYKTMSVMTQNTLFIVLENGTLYEITTPKPNEIDNSLTYQLKLEQLSFKEWVFDIRKPRDIKFMINKKEEEKVKGEEDETEKIDDIFDILDNKNEEEDKKNNELIKHFESCLQGAKVESVLYLPGGYFIVNFVLSNGTAQIRSCHYDSPNQSRIIFNYPKRIVYMNISNSRQYLLFGISDGSVIQYKFDYTDVILSKENKYHEEVDEQVLEYLMCEDSVIYVDNFDQIEGNSFNKINNDSLPSSDEDGINNKNRDDNNIKSENSNIQQDQSNNVSDSSNSDNINSDNSLINNNNNSTDSNNYKNFNEMRINHGYYYKANLHDNKNGNITGISLSFDDAYLASCGSDGAIFVFRNRFEKILKDDEEMIDYIDESTVIDDIIDKNYYSLQEAKIKNDRDMELAKAEIKKNEMRSQIEQLRNEFLELLAENEKADDKYKVDKKLFNIDINLQKAHEMERKQKLEEVEKEFAWEYEKESLGLQKIKSKFLDPIKVERIVISSFNTHQKISTFRTKTIEYLMDITKKEEEQVEINERGIENSNNDNKNNNNESKNNEDLKNNLKENDESKKNDIENSTNNNKKNEQITNLNNGIDQTKPKEQPINTKNKNELRKQERARRAILYKELLSQKPDPSTNDPRDEALIELAISTIGDFKLKTSEKYIVPENERINAEKKQNQIFLLARSIYELKEQFNKHVLILKTRKENIINIIKEKKKVIDLISMELKVLNDIEQESIIIPELDREGYPENRYIVTDKDIEEFKIELEERKKKAMQIQNDDDDNGLGGFNATGPSKSKSKSDDDQDQEMPKIGNKKNAQEKELEKKTKREEWKTTYEKRRKFLEENGINIISMLESIEFDKVDILELSKIVNGIRKSKLEEEENEVLKSYFKYIRKEICDDINEIKNRFDETFNILFSEQILLEGDIKFAKIRLILFYDEWVLLKEFQNHEAALAKKLYDKKKEKLEIESKIKECQDKLLGKKSEIENILEIEKGIQHKLNELINNNKYEEMLTKIFKKKIKRTKKKSNNNDEDDDEEDESSSDSDSDYDSDEEMDSESNENSEDEEEIEEICPEDLEQEIFDEVLRLRLEQSDQEYNINEVQKIIDALKKENEGYLKKEKIIDAALKGFESDIQEFQTLKQKRLNELDVVVPLKLSQIQYLNGQSIPNDFSAALVFQNQEVKRLKLRIKELHQEKADIRKQHRELRKMHNNLIISKKEKLARIVELEKKAYDVQMLKFGQVIDLEKLERMGVNKNAEELKEKLNKNDNKYANELNEWHKKVQMNKEQLTAVTVENTKKMNTYLDLKKLYINLEKSLTDAQTTLTTVYNDDDKKGKLEHEKLIKLVNDQKNEIEELKKEIEILIRKPNRSPLLKRVKKFTTNISNPNRRIPLPPRENRLNTILNRNKEQKIENDKLNEIMAKIDHPSIEADIEPFEISTINDNNKNLIPNAKQYIPINNKSGNIIPSQSNKEDETETMNFKDKSTEEEVELKMTEPQNELQNLNEIPNESTVAITDNLEERSSNSQVFVPESINNNDINNVTTNEEVSRDELKVSSIAEPSLDGEAILSAETENVSKSSSVDININESAEKNKIYNENVEINNISEIIETNIEAKDLIVDNNENNSSEPDKINED</sequence>
<feature type="compositionally biased region" description="Acidic residues" evidence="10">
    <location>
        <begin position="31"/>
        <end position="48"/>
    </location>
</feature>
<feature type="compositionally biased region" description="Low complexity" evidence="10">
    <location>
        <begin position="21"/>
        <end position="30"/>
    </location>
</feature>
<dbReference type="InterPro" id="IPR036322">
    <property type="entry name" value="WD40_repeat_dom_sf"/>
</dbReference>
<feature type="coiled-coil region" evidence="9">
    <location>
        <begin position="1991"/>
        <end position="2018"/>
    </location>
</feature>
<dbReference type="InterPro" id="IPR015943">
    <property type="entry name" value="WD40/YVTN_repeat-like_dom_sf"/>
</dbReference>
<feature type="region of interest" description="Disordered" evidence="10">
    <location>
        <begin position="1426"/>
        <end position="1481"/>
    </location>
</feature>
<feature type="coiled-coil region" evidence="9">
    <location>
        <begin position="1058"/>
        <end position="1092"/>
    </location>
</feature>
<dbReference type="STRING" id="1754191.A0A1Y1VGA1"/>
<dbReference type="EMBL" id="MCFH01000010">
    <property type="protein sequence ID" value="ORX54869.1"/>
    <property type="molecule type" value="Genomic_DNA"/>
</dbReference>
<keyword evidence="7" id="KW-0966">Cell projection</keyword>
<proteinExistence type="predicted"/>
<keyword evidence="4" id="KW-0677">Repeat</keyword>
<keyword evidence="5 9" id="KW-0175">Coiled coil</keyword>
<feature type="compositionally biased region" description="Acidic residues" evidence="10">
    <location>
        <begin position="1683"/>
        <end position="1722"/>
    </location>
</feature>
<feature type="region of interest" description="Disordered" evidence="10">
    <location>
        <begin position="1189"/>
        <end position="1267"/>
    </location>
</feature>
<feature type="compositionally biased region" description="Low complexity" evidence="10">
    <location>
        <begin position="1193"/>
        <end position="1206"/>
    </location>
</feature>
<dbReference type="InterPro" id="IPR001680">
    <property type="entry name" value="WD40_rpt"/>
</dbReference>
<accession>A0A1Y1VGA1</accession>
<evidence type="ECO:0000256" key="6">
    <source>
        <dbReference type="ARBA" id="ARBA00023212"/>
    </source>
</evidence>
<feature type="repeat" description="WD" evidence="8">
    <location>
        <begin position="533"/>
        <end position="574"/>
    </location>
</feature>
<dbReference type="SUPFAM" id="SSF50978">
    <property type="entry name" value="WD40 repeat-like"/>
    <property type="match status" value="1"/>
</dbReference>
<dbReference type="GO" id="GO:0005930">
    <property type="term" value="C:axoneme"/>
    <property type="evidence" value="ECO:0007669"/>
    <property type="project" value="UniProtKB-SubCell"/>
</dbReference>
<evidence type="ECO:0000256" key="9">
    <source>
        <dbReference type="SAM" id="Coils"/>
    </source>
</evidence>
<keyword evidence="3 8" id="KW-0853">WD repeat</keyword>
<evidence type="ECO:0000256" key="8">
    <source>
        <dbReference type="PROSITE-ProRule" id="PRU00221"/>
    </source>
</evidence>
<feature type="region of interest" description="Disordered" evidence="10">
    <location>
        <begin position="891"/>
        <end position="962"/>
    </location>
</feature>
<feature type="compositionally biased region" description="Basic and acidic residues" evidence="10">
    <location>
        <begin position="1207"/>
        <end position="1227"/>
    </location>
</feature>
<feature type="coiled-coil region" evidence="9">
    <location>
        <begin position="1895"/>
        <end position="1933"/>
    </location>
</feature>
<keyword evidence="2" id="KW-0963">Cytoplasm</keyword>
<dbReference type="SUPFAM" id="SSF50952">
    <property type="entry name" value="Soluble quinoprotein glucose dehydrogenase"/>
    <property type="match status" value="1"/>
</dbReference>
<reference evidence="11 12" key="2">
    <citation type="submission" date="2016-08" db="EMBL/GenBank/DDBJ databases">
        <title>Pervasive Adenine N6-methylation of Active Genes in Fungi.</title>
        <authorList>
            <consortium name="DOE Joint Genome Institute"/>
            <person name="Mondo S.J."/>
            <person name="Dannebaum R.O."/>
            <person name="Kuo R.C."/>
            <person name="Labutti K."/>
            <person name="Haridas S."/>
            <person name="Kuo A."/>
            <person name="Salamov A."/>
            <person name="Ahrendt S.R."/>
            <person name="Lipzen A."/>
            <person name="Sullivan W."/>
            <person name="Andreopoulos W.B."/>
            <person name="Clum A."/>
            <person name="Lindquist E."/>
            <person name="Daum C."/>
            <person name="Ramamoorthy G.K."/>
            <person name="Gryganskyi A."/>
            <person name="Culley D."/>
            <person name="Magnuson J.K."/>
            <person name="James T.Y."/>
            <person name="O'Malley M.A."/>
            <person name="Stajich J.E."/>
            <person name="Spatafora J.W."/>
            <person name="Visel A."/>
            <person name="Grigoriev I.V."/>
        </authorList>
    </citation>
    <scope>NUCLEOTIDE SEQUENCE [LARGE SCALE GENOMIC DNA]</scope>
    <source>
        <strain evidence="12">finn</strain>
    </source>
</reference>
<dbReference type="PANTHER" id="PTHR14885:SF3">
    <property type="entry name" value="CILIA- AND FLAGELLA-ASSOCIATED PROTEIN 44"/>
    <property type="match status" value="1"/>
</dbReference>
<keyword evidence="6" id="KW-0206">Cytoskeleton</keyword>
<evidence type="ECO:0000256" key="5">
    <source>
        <dbReference type="ARBA" id="ARBA00023054"/>
    </source>
</evidence>
<evidence type="ECO:0000256" key="4">
    <source>
        <dbReference type="ARBA" id="ARBA00022737"/>
    </source>
</evidence>
<feature type="compositionally biased region" description="Low complexity" evidence="10">
    <location>
        <begin position="918"/>
        <end position="962"/>
    </location>
</feature>
<evidence type="ECO:0000313" key="11">
    <source>
        <dbReference type="EMBL" id="ORX54869.1"/>
    </source>
</evidence>
<protein>
    <submittedName>
        <fullName evidence="11">WD40 repeat-like protein</fullName>
    </submittedName>
</protein>
<evidence type="ECO:0000256" key="3">
    <source>
        <dbReference type="ARBA" id="ARBA00022574"/>
    </source>
</evidence>
<feature type="compositionally biased region" description="Polar residues" evidence="10">
    <location>
        <begin position="1228"/>
        <end position="1248"/>
    </location>
</feature>
<feature type="coiled-coil region" evidence="9">
    <location>
        <begin position="1827"/>
        <end position="1864"/>
    </location>
</feature>
<dbReference type="InterPro" id="IPR011041">
    <property type="entry name" value="Quinoprot_gluc/sorb_DH_b-prop"/>
</dbReference>
<evidence type="ECO:0000313" key="12">
    <source>
        <dbReference type="Proteomes" id="UP000193719"/>
    </source>
</evidence>
<dbReference type="SMART" id="SM00320">
    <property type="entry name" value="WD40"/>
    <property type="match status" value="7"/>
</dbReference>
<evidence type="ECO:0000256" key="1">
    <source>
        <dbReference type="ARBA" id="ARBA00004430"/>
    </source>
</evidence>
<comment type="subcellular location">
    <subcellularLocation>
        <location evidence="1">Cytoplasm</location>
        <location evidence="1">Cytoskeleton</location>
        <location evidence="1">Cilium axoneme</location>
    </subcellularLocation>
</comment>
<feature type="compositionally biased region" description="Basic and acidic residues" evidence="10">
    <location>
        <begin position="49"/>
        <end position="59"/>
    </location>
</feature>
<organism evidence="11 12">
    <name type="scientific">Piromyces finnis</name>
    <dbReference type="NCBI Taxonomy" id="1754191"/>
    <lineage>
        <taxon>Eukaryota</taxon>
        <taxon>Fungi</taxon>
        <taxon>Fungi incertae sedis</taxon>
        <taxon>Chytridiomycota</taxon>
        <taxon>Chytridiomycota incertae sedis</taxon>
        <taxon>Neocallimastigomycetes</taxon>
        <taxon>Neocallimastigales</taxon>
        <taxon>Neocallimastigaceae</taxon>
        <taxon>Piromyces</taxon>
    </lineage>
</organism>
<dbReference type="OrthoDB" id="10250769at2759"/>
<dbReference type="Gene3D" id="2.130.10.10">
    <property type="entry name" value="YVTN repeat-like/Quinoprotein amine dehydrogenase"/>
    <property type="match status" value="3"/>
</dbReference>
<feature type="compositionally biased region" description="Basic and acidic residues" evidence="10">
    <location>
        <begin position="1469"/>
        <end position="1481"/>
    </location>
</feature>
<dbReference type="PROSITE" id="PS50082">
    <property type="entry name" value="WD_REPEATS_2"/>
    <property type="match status" value="3"/>
</dbReference>
<feature type="region of interest" description="Disordered" evidence="10">
    <location>
        <begin position="1"/>
        <end position="59"/>
    </location>
</feature>
<evidence type="ECO:0000256" key="10">
    <source>
        <dbReference type="SAM" id="MobiDB-lite"/>
    </source>
</evidence>
<feature type="repeat" description="WD" evidence="8">
    <location>
        <begin position="341"/>
        <end position="363"/>
    </location>
</feature>
<feature type="region of interest" description="Disordered" evidence="10">
    <location>
        <begin position="1677"/>
        <end position="1722"/>
    </location>
</feature>